<evidence type="ECO:0000313" key="1">
    <source>
        <dbReference type="EMBL" id="CAB3247577.1"/>
    </source>
</evidence>
<reference evidence="1 2" key="1">
    <citation type="submission" date="2020-04" db="EMBL/GenBank/DDBJ databases">
        <authorList>
            <person name="Wallbank WR R."/>
            <person name="Pardo Diaz C."/>
            <person name="Kozak K."/>
            <person name="Martin S."/>
            <person name="Jiggins C."/>
            <person name="Moest M."/>
            <person name="Warren A I."/>
            <person name="Byers J.R.P. K."/>
            <person name="Montejo-Kovacevich G."/>
            <person name="Yen C E."/>
        </authorList>
    </citation>
    <scope>NUCLEOTIDE SEQUENCE [LARGE SCALE GENOMIC DNA]</scope>
</reference>
<evidence type="ECO:0000313" key="2">
    <source>
        <dbReference type="Proteomes" id="UP000494256"/>
    </source>
</evidence>
<protein>
    <submittedName>
        <fullName evidence="1">Uncharacterized protein</fullName>
    </submittedName>
</protein>
<organism evidence="1 2">
    <name type="scientific">Arctia plantaginis</name>
    <name type="common">Wood tiger moth</name>
    <name type="synonym">Phalaena plantaginis</name>
    <dbReference type="NCBI Taxonomy" id="874455"/>
    <lineage>
        <taxon>Eukaryota</taxon>
        <taxon>Metazoa</taxon>
        <taxon>Ecdysozoa</taxon>
        <taxon>Arthropoda</taxon>
        <taxon>Hexapoda</taxon>
        <taxon>Insecta</taxon>
        <taxon>Pterygota</taxon>
        <taxon>Neoptera</taxon>
        <taxon>Endopterygota</taxon>
        <taxon>Lepidoptera</taxon>
        <taxon>Glossata</taxon>
        <taxon>Ditrysia</taxon>
        <taxon>Noctuoidea</taxon>
        <taxon>Erebidae</taxon>
        <taxon>Arctiinae</taxon>
        <taxon>Arctia</taxon>
    </lineage>
</organism>
<gene>
    <name evidence="1" type="ORF">APLA_LOCUS12023</name>
</gene>
<dbReference type="OrthoDB" id="6581217at2759"/>
<sequence>MTHQILESTKQQATLTGRQRRAYRDYLYLVYLRLKPVRLRDGTPCPRRNHNLHLAEVAFVLRHWLVPQVVGNESVICHACIFNEYRVYL</sequence>
<comment type="caution">
    <text evidence="1">The sequence shown here is derived from an EMBL/GenBank/DDBJ whole genome shotgun (WGS) entry which is preliminary data.</text>
</comment>
<dbReference type="EMBL" id="CADEBD010000337">
    <property type="protein sequence ID" value="CAB3247577.1"/>
    <property type="molecule type" value="Genomic_DNA"/>
</dbReference>
<proteinExistence type="predicted"/>
<dbReference type="Proteomes" id="UP000494256">
    <property type="component" value="Unassembled WGS sequence"/>
</dbReference>
<accession>A0A8S1AR79</accession>
<dbReference type="AlphaFoldDB" id="A0A8S1AR79"/>
<name>A0A8S1AR79_ARCPL</name>